<reference evidence="3" key="1">
    <citation type="submission" date="2020-09" db="EMBL/GenBank/DDBJ databases">
        <authorList>
            <person name="Kim M.K."/>
        </authorList>
    </citation>
    <scope>NUCLEOTIDE SEQUENCE</scope>
    <source>
        <strain evidence="3">BT664</strain>
    </source>
</reference>
<evidence type="ECO:0000313" key="3">
    <source>
        <dbReference type="EMBL" id="MBD2767035.1"/>
    </source>
</evidence>
<dbReference type="InterPro" id="IPR008523">
    <property type="entry name" value="DUF805"/>
</dbReference>
<dbReference type="PANTHER" id="PTHR34980">
    <property type="entry name" value="INNER MEMBRANE PROTEIN-RELATED-RELATED"/>
    <property type="match status" value="1"/>
</dbReference>
<dbReference type="Proteomes" id="UP000612233">
    <property type="component" value="Unassembled WGS sequence"/>
</dbReference>
<dbReference type="Pfam" id="PF05656">
    <property type="entry name" value="DUF805"/>
    <property type="match status" value="1"/>
</dbReference>
<gene>
    <name evidence="3" type="ORF">IC235_03895</name>
</gene>
<keyword evidence="2" id="KW-0812">Transmembrane</keyword>
<sequence length="128" mass="14056">MAFFTANGRLRRRSYFLRVLGLYALGIIIYATPGLLYATEVPPTVAVAASVGFIVVMYLVMVQVALRLHDLDLRAWWWLVGLLPGVSYVLGAGLQFVQGTIGPNRFGPDPKRPTLLPPSPAEETAIQE</sequence>
<proteinExistence type="predicted"/>
<accession>A0A927GI61</accession>
<evidence type="ECO:0000256" key="1">
    <source>
        <dbReference type="SAM" id="MobiDB-lite"/>
    </source>
</evidence>
<dbReference type="RefSeq" id="WP_191003861.1">
    <property type="nucleotide sequence ID" value="NZ_JACXAD010000003.1"/>
</dbReference>
<dbReference type="GO" id="GO:0005886">
    <property type="term" value="C:plasma membrane"/>
    <property type="evidence" value="ECO:0007669"/>
    <property type="project" value="TreeGrafter"/>
</dbReference>
<keyword evidence="2" id="KW-0472">Membrane</keyword>
<feature type="transmembrane region" description="Helical" evidence="2">
    <location>
        <begin position="45"/>
        <end position="68"/>
    </location>
</feature>
<feature type="transmembrane region" description="Helical" evidence="2">
    <location>
        <begin position="75"/>
        <end position="97"/>
    </location>
</feature>
<evidence type="ECO:0000313" key="4">
    <source>
        <dbReference type="Proteomes" id="UP000612233"/>
    </source>
</evidence>
<organism evidence="3 4">
    <name type="scientific">Hymenobacter montanus</name>
    <dbReference type="NCBI Taxonomy" id="2771359"/>
    <lineage>
        <taxon>Bacteria</taxon>
        <taxon>Pseudomonadati</taxon>
        <taxon>Bacteroidota</taxon>
        <taxon>Cytophagia</taxon>
        <taxon>Cytophagales</taxon>
        <taxon>Hymenobacteraceae</taxon>
        <taxon>Hymenobacter</taxon>
    </lineage>
</organism>
<protein>
    <submittedName>
        <fullName evidence="3">DUF805 domain-containing protein</fullName>
    </submittedName>
</protein>
<keyword evidence="4" id="KW-1185">Reference proteome</keyword>
<keyword evidence="2" id="KW-1133">Transmembrane helix</keyword>
<comment type="caution">
    <text evidence="3">The sequence shown here is derived from an EMBL/GenBank/DDBJ whole genome shotgun (WGS) entry which is preliminary data.</text>
</comment>
<feature type="region of interest" description="Disordered" evidence="1">
    <location>
        <begin position="103"/>
        <end position="128"/>
    </location>
</feature>
<dbReference type="EMBL" id="JACXAD010000003">
    <property type="protein sequence ID" value="MBD2767035.1"/>
    <property type="molecule type" value="Genomic_DNA"/>
</dbReference>
<name>A0A927GI61_9BACT</name>
<feature type="transmembrane region" description="Helical" evidence="2">
    <location>
        <begin position="20"/>
        <end position="39"/>
    </location>
</feature>
<evidence type="ECO:0000256" key="2">
    <source>
        <dbReference type="SAM" id="Phobius"/>
    </source>
</evidence>
<dbReference type="AlphaFoldDB" id="A0A927GI61"/>
<dbReference type="PANTHER" id="PTHR34980:SF3">
    <property type="entry name" value="BLR8105 PROTEIN"/>
    <property type="match status" value="1"/>
</dbReference>